<dbReference type="GO" id="GO:0005938">
    <property type="term" value="C:cell cortex"/>
    <property type="evidence" value="ECO:0007669"/>
    <property type="project" value="UniProtKB-ARBA"/>
</dbReference>
<accession>A0A6C1DTY7</accession>
<name>A0A6C1DTY7_SACPS</name>
<evidence type="ECO:0000313" key="5">
    <source>
        <dbReference type="Proteomes" id="UP000501346"/>
    </source>
</evidence>
<dbReference type="AlphaFoldDB" id="A0A6C1DTY7"/>
<dbReference type="GO" id="GO:0007010">
    <property type="term" value="P:cytoskeleton organization"/>
    <property type="evidence" value="ECO:0007669"/>
    <property type="project" value="UniProtKB-ARBA"/>
</dbReference>
<feature type="region of interest" description="Disordered" evidence="2">
    <location>
        <begin position="732"/>
        <end position="785"/>
    </location>
</feature>
<evidence type="ECO:0000256" key="1">
    <source>
        <dbReference type="ARBA" id="ARBA00022468"/>
    </source>
</evidence>
<evidence type="ECO:0000259" key="3">
    <source>
        <dbReference type="PROSITE" id="PS50238"/>
    </source>
</evidence>
<dbReference type="InterPro" id="IPR050729">
    <property type="entry name" value="Rho-GAP"/>
</dbReference>
<dbReference type="PROSITE" id="PS50238">
    <property type="entry name" value="RHOGAP"/>
    <property type="match status" value="1"/>
</dbReference>
<keyword evidence="5" id="KW-1185">Reference proteome</keyword>
<dbReference type="OrthoDB" id="2155291at2759"/>
<dbReference type="GO" id="GO:0005933">
    <property type="term" value="C:cellular bud"/>
    <property type="evidence" value="ECO:0007669"/>
    <property type="project" value="UniProtKB-ARBA"/>
</dbReference>
<dbReference type="GO" id="GO:0007165">
    <property type="term" value="P:signal transduction"/>
    <property type="evidence" value="ECO:0007669"/>
    <property type="project" value="InterPro"/>
</dbReference>
<gene>
    <name evidence="4" type="ORF">GRS66_002331</name>
</gene>
<evidence type="ECO:0000256" key="2">
    <source>
        <dbReference type="SAM" id="MobiDB-lite"/>
    </source>
</evidence>
<feature type="compositionally biased region" description="Basic and acidic residues" evidence="2">
    <location>
        <begin position="329"/>
        <end position="339"/>
    </location>
</feature>
<keyword evidence="1" id="KW-0343">GTPase activation</keyword>
<dbReference type="PANTHER" id="PTHR23176:SF128">
    <property type="entry name" value="RHO GTPASE-ACTIVATING PROTEIN RGD1"/>
    <property type="match status" value="1"/>
</dbReference>
<reference evidence="4 5" key="1">
    <citation type="journal article" date="2019" name="BMC Genomics">
        <title>Chromosome level assembly and comparative genome analysis confirm lager-brewing yeasts originated from a single hybridization.</title>
        <authorList>
            <person name="Salazar A.N."/>
            <person name="Gorter de Vries A.R."/>
            <person name="van den Broek M."/>
            <person name="Brouwers N."/>
            <person name="de la Torre Cortes P."/>
            <person name="Kuijpers N.G.A."/>
            <person name="Daran J.G."/>
            <person name="Abeel T."/>
        </authorList>
    </citation>
    <scope>NUCLEOTIDE SEQUENCE [LARGE SCALE GENOMIC DNA]</scope>
    <source>
        <strain evidence="4 5">CBS 1483</strain>
    </source>
</reference>
<protein>
    <recommendedName>
        <fullName evidence="3">Rho-GAP domain-containing protein</fullName>
    </recommendedName>
</protein>
<dbReference type="EMBL" id="CP048989">
    <property type="protein sequence ID" value="QID80027.1"/>
    <property type="molecule type" value="Genomic_DNA"/>
</dbReference>
<sequence length="785" mass="90116">MSVKEHNEEDIIGDELQNSRQLSIDCDSVKISLRNTYWTKDYTTGIKLFIKHMKRENDLLIKDIKFYNDFVNKFWKPTLNNLQKMEATNSMNSRLLEVMSKQFNIISTEQVERDCKIPLQELRDLNESFLREAENDLSSRYSAYIKDLVAAKEALIGCEKRVQSIYKLKKANTPVENSSSVFDNGKDSAPLTRLNFVCEFPYTLDERLKFEDCDQFMSFLQTLKGKVILEKSVFSVPGLPNQSFQGRSLIKELKKLEPRLNLSLFNIDRIGNEFIQLGIIQEYSLSFYSSKVSQFDQEKYYYWNSEVLATQESNGNAGNRKKKSYGELTHSDNEHEEKSNVSSIKTSISDWIRKVSQHDNDDCDAAGSTDMNKNEWKSLKQQLESSQDIFFSKCCQLEYSKVQLEKTIYDYCKNYSKMEDGIKRALESSNKMFQQKCEKFTDSPVCSLQEAQLPQETANADVRGFFLRDNGIPFRRWNILEASDPVDACKEISIKSEKFFCGSEINNELAALESLGAIKIILRQIEKEPNANKVIQSWHRDIDFVRVSNLKRDLLGEFKGSKTTENTNSIITAHFFENSHSYVTNDLVGLIKLWLLELPDSLIPSNHYDDLIKAEKSLTSLCEQFPTSSLRFLQELANHFQLINSKYSLPPQTIQDLFRDNSDIDIPLAHHFVRRTGLQNPIDIKILSPTLSTFFINERTVETLQTLIANRITTATTATLTEPPTIIIKDTTAPIHSTPKPPPNDKDGHFIPRPFKTSSTPTTPERPKRKSGLFLPINVNDVPST</sequence>
<dbReference type="Gene3D" id="1.10.555.10">
    <property type="entry name" value="Rho GTPase activation protein"/>
    <property type="match status" value="1"/>
</dbReference>
<feature type="domain" description="Rho-GAP" evidence="3">
    <location>
        <begin position="510"/>
        <end position="702"/>
    </location>
</feature>
<evidence type="ECO:0000313" key="4">
    <source>
        <dbReference type="EMBL" id="QID80027.1"/>
    </source>
</evidence>
<dbReference type="InterPro" id="IPR000198">
    <property type="entry name" value="RhoGAP_dom"/>
</dbReference>
<dbReference type="PANTHER" id="PTHR23176">
    <property type="entry name" value="RHO/RAC/CDC GTPASE-ACTIVATING PROTEIN"/>
    <property type="match status" value="1"/>
</dbReference>
<dbReference type="GO" id="GO:0005096">
    <property type="term" value="F:GTPase activator activity"/>
    <property type="evidence" value="ECO:0007669"/>
    <property type="project" value="UniProtKB-KW"/>
</dbReference>
<feature type="region of interest" description="Disordered" evidence="2">
    <location>
        <begin position="313"/>
        <end position="340"/>
    </location>
</feature>
<dbReference type="Proteomes" id="UP000501346">
    <property type="component" value="Chromosome ScVIII"/>
</dbReference>
<organism evidence="4 5">
    <name type="scientific">Saccharomyces pastorianus</name>
    <name type="common">Lager yeast</name>
    <name type="synonym">Saccharomyces cerevisiae x Saccharomyces eubayanus</name>
    <dbReference type="NCBI Taxonomy" id="27292"/>
    <lineage>
        <taxon>Eukaryota</taxon>
        <taxon>Fungi</taxon>
        <taxon>Dikarya</taxon>
        <taxon>Ascomycota</taxon>
        <taxon>Saccharomycotina</taxon>
        <taxon>Saccharomycetes</taxon>
        <taxon>Saccharomycetales</taxon>
        <taxon>Saccharomycetaceae</taxon>
        <taxon>Saccharomyces</taxon>
    </lineage>
</organism>
<dbReference type="Pfam" id="PF00620">
    <property type="entry name" value="RhoGAP"/>
    <property type="match status" value="1"/>
</dbReference>
<dbReference type="SMART" id="SM00324">
    <property type="entry name" value="RhoGAP"/>
    <property type="match status" value="1"/>
</dbReference>
<proteinExistence type="predicted"/>
<dbReference type="SUPFAM" id="SSF48350">
    <property type="entry name" value="GTPase activation domain, GAP"/>
    <property type="match status" value="1"/>
</dbReference>
<dbReference type="InterPro" id="IPR008936">
    <property type="entry name" value="Rho_GTPase_activation_prot"/>
</dbReference>